<feature type="domain" description="CS" evidence="5">
    <location>
        <begin position="168"/>
        <end position="250"/>
    </location>
</feature>
<dbReference type="SUPFAM" id="SSF49764">
    <property type="entry name" value="HSP20-like chaperones"/>
    <property type="match status" value="1"/>
</dbReference>
<dbReference type="Proteomes" id="UP001447188">
    <property type="component" value="Unassembled WGS sequence"/>
</dbReference>
<dbReference type="CDD" id="cd06466">
    <property type="entry name" value="p23_CS_SGT1_like"/>
    <property type="match status" value="1"/>
</dbReference>
<dbReference type="EMBL" id="JBBBZM010000034">
    <property type="protein sequence ID" value="KAL0637452.1"/>
    <property type="molecule type" value="Genomic_DNA"/>
</dbReference>
<protein>
    <recommendedName>
        <fullName evidence="9">Cysteine and histidine-rich domain-containing protein 1</fullName>
    </recommendedName>
</protein>
<keyword evidence="2" id="KW-0677">Repeat</keyword>
<keyword evidence="8" id="KW-1185">Reference proteome</keyword>
<evidence type="ECO:0000259" key="5">
    <source>
        <dbReference type="PROSITE" id="PS51203"/>
    </source>
</evidence>
<dbReference type="Gene3D" id="2.60.40.790">
    <property type="match status" value="1"/>
</dbReference>
<organism evidence="7 8">
    <name type="scientific">Discina gigas</name>
    <dbReference type="NCBI Taxonomy" id="1032678"/>
    <lineage>
        <taxon>Eukaryota</taxon>
        <taxon>Fungi</taxon>
        <taxon>Dikarya</taxon>
        <taxon>Ascomycota</taxon>
        <taxon>Pezizomycotina</taxon>
        <taxon>Pezizomycetes</taxon>
        <taxon>Pezizales</taxon>
        <taxon>Discinaceae</taxon>
        <taxon>Discina</taxon>
    </lineage>
</organism>
<keyword evidence="3" id="KW-0862">Zinc</keyword>
<feature type="region of interest" description="Disordered" evidence="4">
    <location>
        <begin position="60"/>
        <end position="135"/>
    </location>
</feature>
<reference evidence="7 8" key="1">
    <citation type="submission" date="2024-02" db="EMBL/GenBank/DDBJ databases">
        <title>Discinaceae phylogenomics.</title>
        <authorList>
            <person name="Dirks A.C."/>
            <person name="James T.Y."/>
        </authorList>
    </citation>
    <scope>NUCLEOTIDE SEQUENCE [LARGE SCALE GENOMIC DNA]</scope>
    <source>
        <strain evidence="7 8">ACD0624</strain>
    </source>
</reference>
<feature type="compositionally biased region" description="Polar residues" evidence="4">
    <location>
        <begin position="60"/>
        <end position="79"/>
    </location>
</feature>
<name>A0ABR3GNZ7_9PEZI</name>
<evidence type="ECO:0000313" key="7">
    <source>
        <dbReference type="EMBL" id="KAL0637452.1"/>
    </source>
</evidence>
<accession>A0ABR3GNZ7</accession>
<dbReference type="InterPro" id="IPR039790">
    <property type="entry name" value="CHRD1"/>
</dbReference>
<dbReference type="PROSITE" id="PS51203">
    <property type="entry name" value="CS"/>
    <property type="match status" value="1"/>
</dbReference>
<gene>
    <name evidence="7" type="ORF">Q9L58_003507</name>
</gene>
<sequence length="250" mass="27550">MALKCTQKGCEKFFTDPEEDCNYHPGAPIFHEGQKGWQCCKPRVLTFDEFLTIPPCTTGKHSANAPTLAPAQTSGPGSQKQKHLEVAPPPETNQDGIEVYGQQRRSTPQPVAPAASPPPKKEQPLEQDDPNALVPEGTKCKRLGCDVSYGGGSEKGVCVFHPGVPIFHEVRSNDFYQTYTHVIVSIFGKKVDKSHAKVEFSERQLDVDLPMPDNKRYKISFPLYAAIDPAGCEYQILGTKVELKLKKGNV</sequence>
<feature type="domain" description="CHORD" evidence="6">
    <location>
        <begin position="5"/>
        <end position="61"/>
    </location>
</feature>
<dbReference type="InterPro" id="IPR007052">
    <property type="entry name" value="CS_dom"/>
</dbReference>
<evidence type="ECO:0000256" key="1">
    <source>
        <dbReference type="ARBA" id="ARBA00022723"/>
    </source>
</evidence>
<dbReference type="InterPro" id="IPR007051">
    <property type="entry name" value="CHORD_dom"/>
</dbReference>
<evidence type="ECO:0000256" key="3">
    <source>
        <dbReference type="ARBA" id="ARBA00022833"/>
    </source>
</evidence>
<proteinExistence type="predicted"/>
<evidence type="ECO:0008006" key="9">
    <source>
        <dbReference type="Google" id="ProtNLM"/>
    </source>
</evidence>
<evidence type="ECO:0000256" key="2">
    <source>
        <dbReference type="ARBA" id="ARBA00022737"/>
    </source>
</evidence>
<keyword evidence="1" id="KW-0479">Metal-binding</keyword>
<dbReference type="InterPro" id="IPR008978">
    <property type="entry name" value="HSP20-like_chaperone"/>
</dbReference>
<dbReference type="Pfam" id="PF04968">
    <property type="entry name" value="CHORD"/>
    <property type="match status" value="2"/>
</dbReference>
<dbReference type="Pfam" id="PF04969">
    <property type="entry name" value="CS"/>
    <property type="match status" value="1"/>
</dbReference>
<evidence type="ECO:0000256" key="4">
    <source>
        <dbReference type="SAM" id="MobiDB-lite"/>
    </source>
</evidence>
<evidence type="ECO:0000259" key="6">
    <source>
        <dbReference type="PROSITE" id="PS51401"/>
    </source>
</evidence>
<dbReference type="Gene3D" id="4.10.1130.20">
    <property type="match status" value="2"/>
</dbReference>
<comment type="caution">
    <text evidence="7">The sequence shown here is derived from an EMBL/GenBank/DDBJ whole genome shotgun (WGS) entry which is preliminary data.</text>
</comment>
<dbReference type="PROSITE" id="PS51401">
    <property type="entry name" value="CHORD"/>
    <property type="match status" value="1"/>
</dbReference>
<evidence type="ECO:0000313" key="8">
    <source>
        <dbReference type="Proteomes" id="UP001447188"/>
    </source>
</evidence>
<dbReference type="PANTHER" id="PTHR46983:SF3">
    <property type="entry name" value="CHPADIPLOID STATE MAINTENANCE PROTEIN CHPA"/>
    <property type="match status" value="1"/>
</dbReference>
<dbReference type="PANTHER" id="PTHR46983">
    <property type="entry name" value="CYSTEINE AND HISTIDINE-RICH DOMAIN-CONTAINING PROTEIN 1"/>
    <property type="match status" value="1"/>
</dbReference>